<reference evidence="2" key="1">
    <citation type="submission" date="2016-06" db="EMBL/GenBank/DDBJ databases">
        <authorList>
            <person name="Xu Y."/>
            <person name="Nagy A."/>
            <person name="Yan X."/>
            <person name="Kim S.W."/>
            <person name="Haley B."/>
            <person name="Liu N.T."/>
            <person name="Nou X."/>
        </authorList>
    </citation>
    <scope>NUCLEOTIDE SEQUENCE [LARGE SCALE GENOMIC DNA]</scope>
    <source>
        <strain evidence="2">ATCC 49129</strain>
        <plasmid evidence="2">pri-1</plasmid>
    </source>
</reference>
<protein>
    <submittedName>
        <fullName evidence="1">Uncharacterized protein</fullName>
    </submittedName>
</protein>
<sequence length="192" mass="22389">MPSIHNSFSSKPKRLCSRSRRLNKTELQGLIDDLLARQELYRRRADYPWFPGVPNTRLSYARGQRRLRHLKRALKSAPRETNQRGNEVERWFRPSSSFTFDATLREYQRYSTDQDAEWFGVWVNVIQRKVFTYAEGDCILVSCPTAFCFAAELAHMELFYGPAPAFMRTLNGDGSYSRYVETRPGSELNQTS</sequence>
<dbReference type="RefSeq" id="WP_024979341.1">
    <property type="nucleotide sequence ID" value="NZ_CP016024.1"/>
</dbReference>
<gene>
    <name evidence="1" type="ORF">A9Y76_27865</name>
</gene>
<evidence type="ECO:0000313" key="2">
    <source>
        <dbReference type="Proteomes" id="UP000078572"/>
    </source>
</evidence>
<geneLocation type="plasmid" evidence="2">
    <name>pri-1</name>
</geneLocation>
<proteinExistence type="predicted"/>
<name>A0A192A831_9RALS</name>
<dbReference type="OrthoDB" id="7851858at2"/>
<keyword evidence="2" id="KW-1185">Reference proteome</keyword>
<dbReference type="Proteomes" id="UP000078572">
    <property type="component" value="Plasmid pRI-1"/>
</dbReference>
<keyword evidence="1" id="KW-0614">Plasmid</keyword>
<accession>A0A192A831</accession>
<dbReference type="EMBL" id="CP016024">
    <property type="protein sequence ID" value="ANJ76416.1"/>
    <property type="molecule type" value="Genomic_DNA"/>
</dbReference>
<evidence type="ECO:0000313" key="1">
    <source>
        <dbReference type="EMBL" id="ANJ76416.1"/>
    </source>
</evidence>
<organism evidence="1 2">
    <name type="scientific">Ralstonia insidiosa</name>
    <dbReference type="NCBI Taxonomy" id="190721"/>
    <lineage>
        <taxon>Bacteria</taxon>
        <taxon>Pseudomonadati</taxon>
        <taxon>Pseudomonadota</taxon>
        <taxon>Betaproteobacteria</taxon>
        <taxon>Burkholderiales</taxon>
        <taxon>Burkholderiaceae</taxon>
        <taxon>Ralstonia</taxon>
    </lineage>
</organism>
<dbReference type="AlphaFoldDB" id="A0A192A831"/>
<dbReference type="GeneID" id="61529852"/>